<evidence type="ECO:0000259" key="6">
    <source>
        <dbReference type="PROSITE" id="PS50089"/>
    </source>
</evidence>
<keyword evidence="3" id="KW-0862">Zinc</keyword>
<dbReference type="GO" id="GO:0008270">
    <property type="term" value="F:zinc ion binding"/>
    <property type="evidence" value="ECO:0007669"/>
    <property type="project" value="UniProtKB-KW"/>
</dbReference>
<organism evidence="7 8">
    <name type="scientific">Flemingia macrophylla</name>
    <dbReference type="NCBI Taxonomy" id="520843"/>
    <lineage>
        <taxon>Eukaryota</taxon>
        <taxon>Viridiplantae</taxon>
        <taxon>Streptophyta</taxon>
        <taxon>Embryophyta</taxon>
        <taxon>Tracheophyta</taxon>
        <taxon>Spermatophyta</taxon>
        <taxon>Magnoliopsida</taxon>
        <taxon>eudicotyledons</taxon>
        <taxon>Gunneridae</taxon>
        <taxon>Pentapetalae</taxon>
        <taxon>rosids</taxon>
        <taxon>fabids</taxon>
        <taxon>Fabales</taxon>
        <taxon>Fabaceae</taxon>
        <taxon>Papilionoideae</taxon>
        <taxon>50 kb inversion clade</taxon>
        <taxon>NPAAA clade</taxon>
        <taxon>indigoferoid/millettioid clade</taxon>
        <taxon>Phaseoleae</taxon>
        <taxon>Flemingia</taxon>
    </lineage>
</organism>
<keyword evidence="5" id="KW-0812">Transmembrane</keyword>
<dbReference type="Proteomes" id="UP001603857">
    <property type="component" value="Unassembled WGS sequence"/>
</dbReference>
<dbReference type="PANTHER" id="PTHR46858:SF6">
    <property type="entry name" value="LIGASE, PUTATIVE-RELATED"/>
    <property type="match status" value="1"/>
</dbReference>
<evidence type="ECO:0000256" key="3">
    <source>
        <dbReference type="ARBA" id="ARBA00022833"/>
    </source>
</evidence>
<keyword evidence="5" id="KW-0472">Membrane</keyword>
<evidence type="ECO:0000256" key="2">
    <source>
        <dbReference type="ARBA" id="ARBA00022771"/>
    </source>
</evidence>
<dbReference type="InterPro" id="IPR013083">
    <property type="entry name" value="Znf_RING/FYVE/PHD"/>
</dbReference>
<dbReference type="Gene3D" id="3.30.40.10">
    <property type="entry name" value="Zinc/RING finger domain, C3HC4 (zinc finger)"/>
    <property type="match status" value="1"/>
</dbReference>
<reference evidence="7 8" key="1">
    <citation type="submission" date="2024-08" db="EMBL/GenBank/DDBJ databases">
        <title>Insights into the chromosomal genome structure of Flemingia macrophylla.</title>
        <authorList>
            <person name="Ding Y."/>
            <person name="Zhao Y."/>
            <person name="Bi W."/>
            <person name="Wu M."/>
            <person name="Zhao G."/>
            <person name="Gong Y."/>
            <person name="Li W."/>
            <person name="Zhang P."/>
        </authorList>
    </citation>
    <scope>NUCLEOTIDE SEQUENCE [LARGE SCALE GENOMIC DNA]</scope>
    <source>
        <strain evidence="7">DYQJB</strain>
        <tissue evidence="7">Leaf</tissue>
    </source>
</reference>
<dbReference type="EMBL" id="JBGMDY010000001">
    <property type="protein sequence ID" value="KAL2346456.1"/>
    <property type="molecule type" value="Genomic_DNA"/>
</dbReference>
<keyword evidence="8" id="KW-1185">Reference proteome</keyword>
<evidence type="ECO:0000313" key="8">
    <source>
        <dbReference type="Proteomes" id="UP001603857"/>
    </source>
</evidence>
<keyword evidence="5" id="KW-1133">Transmembrane helix</keyword>
<dbReference type="InterPro" id="IPR032010">
    <property type="entry name" value="APD1-4_M"/>
</dbReference>
<keyword evidence="2 4" id="KW-0863">Zinc-finger</keyword>
<feature type="domain" description="RING-type" evidence="6">
    <location>
        <begin position="224"/>
        <end position="264"/>
    </location>
</feature>
<accession>A0ABD1NES5</accession>
<sequence>MRWEAHTTSSLDQLHGMVIKGQNQFELLQTKQTSFPYSIVLRHTVNGKEAEYVVEEDDRYHIGVLNMNARNIILTMEVNVSAKVYDTTKAKKMCSTANGSCSLSLVFPNTQYIVLTATNNGDGGYVEITLLVRVLVYILLLGFLMIVVYLIMKFLGVYDGDDQSNRVIVDAYRSSNVVATQTETEPLMRVETNQLSYRTNAEDDEDDSGASSSSSEELYDEKLCAICYDEQRNSFFVPCGHCATCYDCAQRIMEGESKVCPICRRLIHKVRRLYHN</sequence>
<dbReference type="PROSITE" id="PS50089">
    <property type="entry name" value="ZF_RING_2"/>
    <property type="match status" value="1"/>
</dbReference>
<dbReference type="Pfam" id="PF16041">
    <property type="entry name" value="APD1-4_M"/>
    <property type="match status" value="1"/>
</dbReference>
<comment type="caution">
    <text evidence="7">The sequence shown here is derived from an EMBL/GenBank/DDBJ whole genome shotgun (WGS) entry which is preliminary data.</text>
</comment>
<keyword evidence="1" id="KW-0479">Metal-binding</keyword>
<name>A0ABD1NES5_9FABA</name>
<dbReference type="PANTHER" id="PTHR46858">
    <property type="entry name" value="OS05G0521000 PROTEIN"/>
    <property type="match status" value="1"/>
</dbReference>
<evidence type="ECO:0000256" key="1">
    <source>
        <dbReference type="ARBA" id="ARBA00022723"/>
    </source>
</evidence>
<protein>
    <recommendedName>
        <fullName evidence="6">RING-type domain-containing protein</fullName>
    </recommendedName>
</protein>
<evidence type="ECO:0000256" key="5">
    <source>
        <dbReference type="SAM" id="Phobius"/>
    </source>
</evidence>
<evidence type="ECO:0000313" key="7">
    <source>
        <dbReference type="EMBL" id="KAL2346456.1"/>
    </source>
</evidence>
<dbReference type="AlphaFoldDB" id="A0ABD1NES5"/>
<feature type="transmembrane region" description="Helical" evidence="5">
    <location>
        <begin position="130"/>
        <end position="151"/>
    </location>
</feature>
<gene>
    <name evidence="7" type="ORF">Fmac_000456</name>
</gene>
<dbReference type="SUPFAM" id="SSF57850">
    <property type="entry name" value="RING/U-box"/>
    <property type="match status" value="1"/>
</dbReference>
<dbReference type="SMART" id="SM00184">
    <property type="entry name" value="RING"/>
    <property type="match status" value="1"/>
</dbReference>
<dbReference type="InterPro" id="IPR001841">
    <property type="entry name" value="Znf_RING"/>
</dbReference>
<dbReference type="Pfam" id="PF13920">
    <property type="entry name" value="zf-C3HC4_3"/>
    <property type="match status" value="1"/>
</dbReference>
<proteinExistence type="predicted"/>
<evidence type="ECO:0000256" key="4">
    <source>
        <dbReference type="PROSITE-ProRule" id="PRU00175"/>
    </source>
</evidence>